<dbReference type="SUPFAM" id="SSF50199">
    <property type="entry name" value="Staphylococcal nuclease"/>
    <property type="match status" value="1"/>
</dbReference>
<dbReference type="Gene3D" id="2.40.50.90">
    <property type="match status" value="1"/>
</dbReference>
<evidence type="ECO:0000256" key="2">
    <source>
        <dbReference type="ARBA" id="ARBA00022722"/>
    </source>
</evidence>
<feature type="domain" description="TNase-like" evidence="6">
    <location>
        <begin position="49"/>
        <end position="207"/>
    </location>
</feature>
<protein>
    <recommendedName>
        <fullName evidence="6">TNase-like domain-containing protein</fullName>
    </recommendedName>
</protein>
<comment type="caution">
    <text evidence="7">The sequence shown here is derived from an EMBL/GenBank/DDBJ whole genome shotgun (WGS) entry which is preliminary data.</text>
</comment>
<keyword evidence="8" id="KW-1185">Reference proteome</keyword>
<dbReference type="Pfam" id="PF00565">
    <property type="entry name" value="SNase"/>
    <property type="match status" value="1"/>
</dbReference>
<dbReference type="InterPro" id="IPR035437">
    <property type="entry name" value="SNase_OB-fold_sf"/>
</dbReference>
<sequence length="207" mass="22949">MIPDIDADPVAALIVVLVLLVLRLALHSDAFCTLRSNSDVPGDWISKHRVIMGIVLRATDGDGFRMMHIPPLDHWWPQGGVCDPRAALTIRLAGVDAPEALRARAPAWISDPLDQSACFGHGAQPMAAESKAFLHQTLQGRIVRVQLLRRDQYGRLVSDNHAACKRVFWRNVPLEMLRRGLAMVYRAGGAEYGGRLQAFEQAEQQAR</sequence>
<evidence type="ECO:0000313" key="7">
    <source>
        <dbReference type="EMBL" id="KAL2916978.1"/>
    </source>
</evidence>
<name>A0ABR4NBR3_9FUNG</name>
<evidence type="ECO:0000259" key="6">
    <source>
        <dbReference type="PROSITE" id="PS50830"/>
    </source>
</evidence>
<organism evidence="7 8">
    <name type="scientific">Polyrhizophydium stewartii</name>
    <dbReference type="NCBI Taxonomy" id="2732419"/>
    <lineage>
        <taxon>Eukaryota</taxon>
        <taxon>Fungi</taxon>
        <taxon>Fungi incertae sedis</taxon>
        <taxon>Chytridiomycota</taxon>
        <taxon>Chytridiomycota incertae sedis</taxon>
        <taxon>Chytridiomycetes</taxon>
        <taxon>Rhizophydiales</taxon>
        <taxon>Rhizophydiales incertae sedis</taxon>
        <taxon>Polyrhizophydium</taxon>
    </lineage>
</organism>
<evidence type="ECO:0000256" key="3">
    <source>
        <dbReference type="ARBA" id="ARBA00022759"/>
    </source>
</evidence>
<dbReference type="SMART" id="SM00318">
    <property type="entry name" value="SNc"/>
    <property type="match status" value="1"/>
</dbReference>
<keyword evidence="2" id="KW-0540">Nuclease</keyword>
<keyword evidence="5" id="KW-0106">Calcium</keyword>
<evidence type="ECO:0000256" key="1">
    <source>
        <dbReference type="ARBA" id="ARBA00005435"/>
    </source>
</evidence>
<dbReference type="Proteomes" id="UP001527925">
    <property type="component" value="Unassembled WGS sequence"/>
</dbReference>
<gene>
    <name evidence="7" type="ORF">HK105_203410</name>
</gene>
<keyword evidence="4" id="KW-0378">Hydrolase</keyword>
<reference evidence="7 8" key="1">
    <citation type="submission" date="2023-09" db="EMBL/GenBank/DDBJ databases">
        <title>Pangenome analysis of Batrachochytrium dendrobatidis and related Chytrids.</title>
        <authorList>
            <person name="Yacoub M.N."/>
            <person name="Stajich J.E."/>
            <person name="James T.Y."/>
        </authorList>
    </citation>
    <scope>NUCLEOTIDE SEQUENCE [LARGE SCALE GENOMIC DNA]</scope>
    <source>
        <strain evidence="7 8">JEL0888</strain>
    </source>
</reference>
<dbReference type="EMBL" id="JADGIZ020000013">
    <property type="protein sequence ID" value="KAL2916978.1"/>
    <property type="molecule type" value="Genomic_DNA"/>
</dbReference>
<dbReference type="PANTHER" id="PTHR12302:SF3">
    <property type="entry name" value="SERINE_THREONINE-PROTEIN KINASE 31"/>
    <property type="match status" value="1"/>
</dbReference>
<keyword evidence="3" id="KW-0255">Endonuclease</keyword>
<dbReference type="PANTHER" id="PTHR12302">
    <property type="entry name" value="EBNA2 BINDING PROTEIN P100"/>
    <property type="match status" value="1"/>
</dbReference>
<evidence type="ECO:0000256" key="4">
    <source>
        <dbReference type="ARBA" id="ARBA00022801"/>
    </source>
</evidence>
<accession>A0ABR4NBR3</accession>
<dbReference type="PROSITE" id="PS50830">
    <property type="entry name" value="TNASE_3"/>
    <property type="match status" value="1"/>
</dbReference>
<comment type="similarity">
    <text evidence="1">Belongs to the LCL3 family.</text>
</comment>
<evidence type="ECO:0000313" key="8">
    <source>
        <dbReference type="Proteomes" id="UP001527925"/>
    </source>
</evidence>
<dbReference type="InterPro" id="IPR016071">
    <property type="entry name" value="Staphylococal_nuclease_OB-fold"/>
</dbReference>
<proteinExistence type="inferred from homology"/>
<evidence type="ECO:0000256" key="5">
    <source>
        <dbReference type="ARBA" id="ARBA00022837"/>
    </source>
</evidence>